<dbReference type="EC" id="1.5.1.2" evidence="10 11"/>
<dbReference type="SUPFAM" id="SSF51735">
    <property type="entry name" value="NAD(P)-binding Rossmann-fold domains"/>
    <property type="match status" value="1"/>
</dbReference>
<evidence type="ECO:0000256" key="2">
    <source>
        <dbReference type="ARBA" id="ARBA00005525"/>
    </source>
</evidence>
<evidence type="ECO:0000259" key="14">
    <source>
        <dbReference type="Pfam" id="PF14748"/>
    </source>
</evidence>
<dbReference type="PIRSF" id="PIRSF000193">
    <property type="entry name" value="Pyrrol-5-carb_rd"/>
    <property type="match status" value="1"/>
</dbReference>
<dbReference type="Pfam" id="PF03807">
    <property type="entry name" value="F420_oxidored"/>
    <property type="match status" value="1"/>
</dbReference>
<evidence type="ECO:0000256" key="7">
    <source>
        <dbReference type="ARBA" id="ARBA00023002"/>
    </source>
</evidence>
<dbReference type="AlphaFoldDB" id="A0A066ZQF0"/>
<feature type="domain" description="Pyrroline-5-carboxylate reductase catalytic N-terminal" evidence="13">
    <location>
        <begin position="6"/>
        <end position="101"/>
    </location>
</feature>
<sequence>MNSNIKISFIGSGNMALSLIKGLIASGFPATNIIATDPNESKRQSISQTLGIACLEDNASAVAQSDIVVLAIKPQVLQNVCTEVGGAMQQKNPLIISVAAGVRATDIVRWLGGKVAVVRCMPNTPAMIQSGATGLYANEFVSEEQKSQAENILRAVGITVWVKTESDLDTVTAVSGSGPAYYFLFMEAMQKAAQGMGLSEQAARILTIQTAFGAAKMALESSEDCAQLRRNVTSPNGTTEKAIQSFESNRLEDIVAEAMMCAKLRAETLADELSDCPPPKKLEQH</sequence>
<name>A0A066ZQF0_HYDMR</name>
<dbReference type="GO" id="GO:0055129">
    <property type="term" value="P:L-proline biosynthetic process"/>
    <property type="evidence" value="ECO:0007669"/>
    <property type="project" value="UniProtKB-UniRule"/>
</dbReference>
<comment type="function">
    <text evidence="10">Catalyzes the reduction of 1-pyrroline-5-carboxylate (PCA) to L-proline.</text>
</comment>
<dbReference type="FunFam" id="3.40.50.720:FF:000105">
    <property type="entry name" value="Pyrroline-5-carboxylate reductase"/>
    <property type="match status" value="1"/>
</dbReference>
<evidence type="ECO:0000256" key="11">
    <source>
        <dbReference type="NCBIfam" id="TIGR00112"/>
    </source>
</evidence>
<dbReference type="EMBL" id="JMIU01000001">
    <property type="protein sequence ID" value="KDN95692.1"/>
    <property type="molecule type" value="Genomic_DNA"/>
</dbReference>
<keyword evidence="6 10" id="KW-0521">NADP</keyword>
<comment type="catalytic activity">
    <reaction evidence="9 10">
        <text>L-proline + NADP(+) = (S)-1-pyrroline-5-carboxylate + NADPH + 2 H(+)</text>
        <dbReference type="Rhea" id="RHEA:14109"/>
        <dbReference type="ChEBI" id="CHEBI:15378"/>
        <dbReference type="ChEBI" id="CHEBI:17388"/>
        <dbReference type="ChEBI" id="CHEBI:57783"/>
        <dbReference type="ChEBI" id="CHEBI:58349"/>
        <dbReference type="ChEBI" id="CHEBI:60039"/>
        <dbReference type="EC" id="1.5.1.2"/>
    </reaction>
</comment>
<dbReference type="InterPro" id="IPR028939">
    <property type="entry name" value="P5C_Rdtase_cat_N"/>
</dbReference>
<keyword evidence="16" id="KW-1185">Reference proteome</keyword>
<evidence type="ECO:0000256" key="6">
    <source>
        <dbReference type="ARBA" id="ARBA00022857"/>
    </source>
</evidence>
<dbReference type="UniPathway" id="UPA00098">
    <property type="reaction ID" value="UER00361"/>
</dbReference>
<dbReference type="NCBIfam" id="TIGR00112">
    <property type="entry name" value="proC"/>
    <property type="match status" value="1"/>
</dbReference>
<dbReference type="InterPro" id="IPR029036">
    <property type="entry name" value="P5CR_dimer"/>
</dbReference>
<dbReference type="Gene3D" id="1.10.3730.10">
    <property type="entry name" value="ProC C-terminal domain-like"/>
    <property type="match status" value="1"/>
</dbReference>
<dbReference type="FunFam" id="1.10.3730.10:FF:000001">
    <property type="entry name" value="Pyrroline-5-carboxylate reductase"/>
    <property type="match status" value="1"/>
</dbReference>
<comment type="subcellular location">
    <subcellularLocation>
        <location evidence="10">Cytoplasm</location>
    </subcellularLocation>
</comment>
<dbReference type="Pfam" id="PF14748">
    <property type="entry name" value="P5CR_dimer"/>
    <property type="match status" value="1"/>
</dbReference>
<protein>
    <recommendedName>
        <fullName evidence="10 11">Pyrroline-5-carboxylate reductase</fullName>
        <shortName evidence="10">P5C reductase</shortName>
        <shortName evidence="10">P5CR</shortName>
        <ecNumber evidence="10 11">1.5.1.2</ecNumber>
    </recommendedName>
    <alternativeName>
        <fullName evidence="10">PCA reductase</fullName>
    </alternativeName>
</protein>
<evidence type="ECO:0000256" key="9">
    <source>
        <dbReference type="ARBA" id="ARBA00052690"/>
    </source>
</evidence>
<evidence type="ECO:0000256" key="4">
    <source>
        <dbReference type="ARBA" id="ARBA00022605"/>
    </source>
</evidence>
<dbReference type="InterPro" id="IPR036291">
    <property type="entry name" value="NAD(P)-bd_dom_sf"/>
</dbReference>
<dbReference type="InterPro" id="IPR008927">
    <property type="entry name" value="6-PGluconate_DH-like_C_sf"/>
</dbReference>
<reference evidence="15 16" key="1">
    <citation type="submission" date="2014-04" db="EMBL/GenBank/DDBJ databases">
        <title>Draft genome sequence of Hydrogenovibrio marinus MH-110, a model organism for aerobic H2 metabolism.</title>
        <authorList>
            <person name="Cha H.J."/>
            <person name="Jo B.H."/>
            <person name="Hwang B.H."/>
        </authorList>
    </citation>
    <scope>NUCLEOTIDE SEQUENCE [LARGE SCALE GENOMIC DNA]</scope>
    <source>
        <strain evidence="15 16">MH-110</strain>
    </source>
</reference>
<comment type="catalytic activity">
    <reaction evidence="8 10">
        <text>L-proline + NAD(+) = (S)-1-pyrroline-5-carboxylate + NADH + 2 H(+)</text>
        <dbReference type="Rhea" id="RHEA:14105"/>
        <dbReference type="ChEBI" id="CHEBI:15378"/>
        <dbReference type="ChEBI" id="CHEBI:17388"/>
        <dbReference type="ChEBI" id="CHEBI:57540"/>
        <dbReference type="ChEBI" id="CHEBI:57945"/>
        <dbReference type="ChEBI" id="CHEBI:60039"/>
        <dbReference type="EC" id="1.5.1.2"/>
    </reaction>
</comment>
<dbReference type="PANTHER" id="PTHR11645:SF0">
    <property type="entry name" value="PYRROLINE-5-CARBOXYLATE REDUCTASE 3"/>
    <property type="match status" value="1"/>
</dbReference>
<comment type="similarity">
    <text evidence="2 10">Belongs to the pyrroline-5-carboxylate reductase family.</text>
</comment>
<dbReference type="SUPFAM" id="SSF48179">
    <property type="entry name" value="6-phosphogluconate dehydrogenase C-terminal domain-like"/>
    <property type="match status" value="1"/>
</dbReference>
<dbReference type="Gene3D" id="3.40.50.720">
    <property type="entry name" value="NAD(P)-binding Rossmann-like Domain"/>
    <property type="match status" value="1"/>
</dbReference>
<comment type="caution">
    <text evidence="15">The sequence shown here is derived from an EMBL/GenBank/DDBJ whole genome shotgun (WGS) entry which is preliminary data.</text>
</comment>
<evidence type="ECO:0000256" key="8">
    <source>
        <dbReference type="ARBA" id="ARBA00050547"/>
    </source>
</evidence>
<dbReference type="STRING" id="28885.EI16_05180"/>
<keyword evidence="3 10" id="KW-0963">Cytoplasm</keyword>
<dbReference type="RefSeq" id="WP_029910292.1">
    <property type="nucleotide sequence ID" value="NZ_AP020335.1"/>
</dbReference>
<gene>
    <name evidence="10" type="primary">proC</name>
    <name evidence="15" type="ORF">EI16_05180</name>
</gene>
<proteinExistence type="inferred from homology"/>
<evidence type="ECO:0000313" key="16">
    <source>
        <dbReference type="Proteomes" id="UP000027341"/>
    </source>
</evidence>
<dbReference type="GO" id="GO:0005737">
    <property type="term" value="C:cytoplasm"/>
    <property type="evidence" value="ECO:0007669"/>
    <property type="project" value="UniProtKB-SubCell"/>
</dbReference>
<evidence type="ECO:0000256" key="5">
    <source>
        <dbReference type="ARBA" id="ARBA00022650"/>
    </source>
</evidence>
<feature type="binding site" evidence="12">
    <location>
        <begin position="71"/>
        <end position="74"/>
    </location>
    <ligand>
        <name>NADP(+)</name>
        <dbReference type="ChEBI" id="CHEBI:58349"/>
    </ligand>
</feature>
<dbReference type="InterPro" id="IPR000304">
    <property type="entry name" value="Pyrroline-COOH_reductase"/>
</dbReference>
<feature type="domain" description="Pyrroline-5-carboxylate reductase dimerisation" evidence="14">
    <location>
        <begin position="165"/>
        <end position="268"/>
    </location>
</feature>
<keyword evidence="4 10" id="KW-0028">Amino-acid biosynthesis</keyword>
<keyword evidence="7 10" id="KW-0560">Oxidoreductase</keyword>
<evidence type="ECO:0000259" key="13">
    <source>
        <dbReference type="Pfam" id="PF03807"/>
    </source>
</evidence>
<comment type="pathway">
    <text evidence="1 10">Amino-acid biosynthesis; L-proline biosynthesis; L-proline from L-glutamate 5-semialdehyde: step 1/1.</text>
</comment>
<evidence type="ECO:0000256" key="10">
    <source>
        <dbReference type="HAMAP-Rule" id="MF_01925"/>
    </source>
</evidence>
<dbReference type="PANTHER" id="PTHR11645">
    <property type="entry name" value="PYRROLINE-5-CARBOXYLATE REDUCTASE"/>
    <property type="match status" value="1"/>
</dbReference>
<evidence type="ECO:0000256" key="1">
    <source>
        <dbReference type="ARBA" id="ARBA00005205"/>
    </source>
</evidence>
<evidence type="ECO:0000256" key="12">
    <source>
        <dbReference type="PIRSR" id="PIRSR000193-1"/>
    </source>
</evidence>
<organism evidence="15 16">
    <name type="scientific">Hydrogenovibrio marinus</name>
    <dbReference type="NCBI Taxonomy" id="28885"/>
    <lineage>
        <taxon>Bacteria</taxon>
        <taxon>Pseudomonadati</taxon>
        <taxon>Pseudomonadota</taxon>
        <taxon>Gammaproteobacteria</taxon>
        <taxon>Thiotrichales</taxon>
        <taxon>Piscirickettsiaceae</taxon>
        <taxon>Hydrogenovibrio</taxon>
    </lineage>
</organism>
<accession>A0A066ZQF0</accession>
<evidence type="ECO:0000313" key="15">
    <source>
        <dbReference type="EMBL" id="KDN95692.1"/>
    </source>
</evidence>
<evidence type="ECO:0000256" key="3">
    <source>
        <dbReference type="ARBA" id="ARBA00022490"/>
    </source>
</evidence>
<dbReference type="HAMAP" id="MF_01925">
    <property type="entry name" value="P5C_reductase"/>
    <property type="match status" value="1"/>
</dbReference>
<dbReference type="GO" id="GO:0004735">
    <property type="term" value="F:pyrroline-5-carboxylate reductase activity"/>
    <property type="evidence" value="ECO:0007669"/>
    <property type="project" value="UniProtKB-UniRule"/>
</dbReference>
<feature type="binding site" evidence="12">
    <location>
        <position position="58"/>
    </location>
    <ligand>
        <name>NADPH</name>
        <dbReference type="ChEBI" id="CHEBI:57783"/>
    </ligand>
</feature>
<feature type="binding site" evidence="12">
    <location>
        <begin position="10"/>
        <end position="15"/>
    </location>
    <ligand>
        <name>NADP(+)</name>
        <dbReference type="ChEBI" id="CHEBI:58349"/>
    </ligand>
</feature>
<keyword evidence="5 10" id="KW-0641">Proline biosynthesis</keyword>
<dbReference type="Proteomes" id="UP000027341">
    <property type="component" value="Unassembled WGS sequence"/>
</dbReference>